<name>A0A2I0V7B8_9ASPA</name>
<gene>
    <name evidence="2" type="ORF">MA16_Dca025467</name>
</gene>
<feature type="region of interest" description="Disordered" evidence="1">
    <location>
        <begin position="1"/>
        <end position="23"/>
    </location>
</feature>
<evidence type="ECO:0000256" key="1">
    <source>
        <dbReference type="SAM" id="MobiDB-lite"/>
    </source>
</evidence>
<organism evidence="2 3">
    <name type="scientific">Dendrobium catenatum</name>
    <dbReference type="NCBI Taxonomy" id="906689"/>
    <lineage>
        <taxon>Eukaryota</taxon>
        <taxon>Viridiplantae</taxon>
        <taxon>Streptophyta</taxon>
        <taxon>Embryophyta</taxon>
        <taxon>Tracheophyta</taxon>
        <taxon>Spermatophyta</taxon>
        <taxon>Magnoliopsida</taxon>
        <taxon>Liliopsida</taxon>
        <taxon>Asparagales</taxon>
        <taxon>Orchidaceae</taxon>
        <taxon>Epidendroideae</taxon>
        <taxon>Malaxideae</taxon>
        <taxon>Dendrobiinae</taxon>
        <taxon>Dendrobium</taxon>
    </lineage>
</organism>
<dbReference type="Proteomes" id="UP000233837">
    <property type="component" value="Unassembled WGS sequence"/>
</dbReference>
<proteinExistence type="predicted"/>
<reference evidence="2 3" key="1">
    <citation type="journal article" date="2016" name="Sci. Rep.">
        <title>The Dendrobium catenatum Lindl. genome sequence provides insights into polysaccharide synthase, floral development and adaptive evolution.</title>
        <authorList>
            <person name="Zhang G.Q."/>
            <person name="Xu Q."/>
            <person name="Bian C."/>
            <person name="Tsai W.C."/>
            <person name="Yeh C.M."/>
            <person name="Liu K.W."/>
            <person name="Yoshida K."/>
            <person name="Zhang L.S."/>
            <person name="Chang S.B."/>
            <person name="Chen F."/>
            <person name="Shi Y."/>
            <person name="Su Y.Y."/>
            <person name="Zhang Y.Q."/>
            <person name="Chen L.J."/>
            <person name="Yin Y."/>
            <person name="Lin M."/>
            <person name="Huang H."/>
            <person name="Deng H."/>
            <person name="Wang Z.W."/>
            <person name="Zhu S.L."/>
            <person name="Zhao X."/>
            <person name="Deng C."/>
            <person name="Niu S.C."/>
            <person name="Huang J."/>
            <person name="Wang M."/>
            <person name="Liu G.H."/>
            <person name="Yang H.J."/>
            <person name="Xiao X.J."/>
            <person name="Hsiao Y.Y."/>
            <person name="Wu W.L."/>
            <person name="Chen Y.Y."/>
            <person name="Mitsuda N."/>
            <person name="Ohme-Takagi M."/>
            <person name="Luo Y.B."/>
            <person name="Van de Peer Y."/>
            <person name="Liu Z.J."/>
        </authorList>
    </citation>
    <scope>NUCLEOTIDE SEQUENCE [LARGE SCALE GENOMIC DNA]</scope>
    <source>
        <tissue evidence="2">The whole plant</tissue>
    </source>
</reference>
<evidence type="ECO:0000313" key="3">
    <source>
        <dbReference type="Proteomes" id="UP000233837"/>
    </source>
</evidence>
<dbReference type="EMBL" id="KZ504132">
    <property type="protein sequence ID" value="PKU59300.1"/>
    <property type="molecule type" value="Genomic_DNA"/>
</dbReference>
<reference evidence="2 3" key="2">
    <citation type="journal article" date="2017" name="Nature">
        <title>The Apostasia genome and the evolution of orchids.</title>
        <authorList>
            <person name="Zhang G.Q."/>
            <person name="Liu K.W."/>
            <person name="Li Z."/>
            <person name="Lohaus R."/>
            <person name="Hsiao Y.Y."/>
            <person name="Niu S.C."/>
            <person name="Wang J.Y."/>
            <person name="Lin Y.C."/>
            <person name="Xu Q."/>
            <person name="Chen L.J."/>
            <person name="Yoshida K."/>
            <person name="Fujiwara S."/>
            <person name="Wang Z.W."/>
            <person name="Zhang Y.Q."/>
            <person name="Mitsuda N."/>
            <person name="Wang M."/>
            <person name="Liu G.H."/>
            <person name="Pecoraro L."/>
            <person name="Huang H.X."/>
            <person name="Xiao X.J."/>
            <person name="Lin M."/>
            <person name="Wu X.Y."/>
            <person name="Wu W.L."/>
            <person name="Chen Y.Y."/>
            <person name="Chang S.B."/>
            <person name="Sakamoto S."/>
            <person name="Ohme-Takagi M."/>
            <person name="Yagi M."/>
            <person name="Zeng S.J."/>
            <person name="Shen C.Y."/>
            <person name="Yeh C.M."/>
            <person name="Luo Y.B."/>
            <person name="Tsai W.C."/>
            <person name="Van de Peer Y."/>
            <person name="Liu Z.J."/>
        </authorList>
    </citation>
    <scope>NUCLEOTIDE SEQUENCE [LARGE SCALE GENOMIC DNA]</scope>
    <source>
        <tissue evidence="2">The whole plant</tissue>
    </source>
</reference>
<protein>
    <submittedName>
        <fullName evidence="2">Uncharacterized protein</fullName>
    </submittedName>
</protein>
<accession>A0A2I0V7B8</accession>
<sequence>MIREDPVAPYDGERRPNKEARVDETASTVTNDFLFFFHKNYHFPNDVKTMVPRRSDLASLPPPGYFTVSEIHLQAGLRFPPPTELIEVLQRCGVNLSQFSVTVGLVTLFRDRGATLTPEHLLRMGRFTSDTQGRVTFRSKWLDVRTRDPSKNWTSAFFFVRNDWGLMEKWGKMKDLPTPLHVSEEDIMRILKVPYLDHLLF</sequence>
<dbReference type="AlphaFoldDB" id="A0A2I0V7B8"/>
<keyword evidence="3" id="KW-1185">Reference proteome</keyword>
<evidence type="ECO:0000313" key="2">
    <source>
        <dbReference type="EMBL" id="PKU59300.1"/>
    </source>
</evidence>